<evidence type="ECO:0000259" key="7">
    <source>
        <dbReference type="PROSITE" id="PS50109"/>
    </source>
</evidence>
<evidence type="ECO:0000256" key="4">
    <source>
        <dbReference type="ARBA" id="ARBA00022777"/>
    </source>
</evidence>
<reference evidence="8" key="2">
    <citation type="submission" date="2019-11" db="EMBL/GenBank/DDBJ databases">
        <title>Improved Assembly of Tolypothrix boutellei genome.</title>
        <authorList>
            <person name="Sarangi A.N."/>
            <person name="Mukherjee M."/>
            <person name="Ghosh S."/>
            <person name="Singh D."/>
            <person name="Das A."/>
            <person name="Kant S."/>
            <person name="Prusty A."/>
            <person name="Tripathy S."/>
        </authorList>
    </citation>
    <scope>NUCLEOTIDE SEQUENCE</scope>
    <source>
        <strain evidence="8">VB521301</strain>
    </source>
</reference>
<dbReference type="EC" id="2.7.13.3" evidence="2"/>
<dbReference type="InterPro" id="IPR005467">
    <property type="entry name" value="His_kinase_dom"/>
</dbReference>
<dbReference type="PANTHER" id="PTHR43547">
    <property type="entry name" value="TWO-COMPONENT HISTIDINE KINASE"/>
    <property type="match status" value="1"/>
</dbReference>
<reference evidence="8" key="1">
    <citation type="journal article" date="2015" name="Genome Announc.">
        <title>Draft Genome Sequence of Tolypothrix boutellei Strain VB521301.</title>
        <authorList>
            <person name="Chandrababunaidu M.M."/>
            <person name="Singh D."/>
            <person name="Sen D."/>
            <person name="Bhan S."/>
            <person name="Das S."/>
            <person name="Gupta A."/>
            <person name="Adhikary S.P."/>
            <person name="Tripathy S."/>
        </authorList>
    </citation>
    <scope>NUCLEOTIDE SEQUENCE</scope>
    <source>
        <strain evidence="8">VB521301</strain>
    </source>
</reference>
<dbReference type="InterPro" id="IPR036890">
    <property type="entry name" value="HATPase_C_sf"/>
</dbReference>
<dbReference type="Pfam" id="PF02518">
    <property type="entry name" value="HATPase_c"/>
    <property type="match status" value="1"/>
</dbReference>
<dbReference type="SMART" id="SM00388">
    <property type="entry name" value="HisKA"/>
    <property type="match status" value="1"/>
</dbReference>
<keyword evidence="6" id="KW-0812">Transmembrane</keyword>
<keyword evidence="4 8" id="KW-0418">Kinase</keyword>
<keyword evidence="6" id="KW-0472">Membrane</keyword>
<dbReference type="PROSITE" id="PS50109">
    <property type="entry name" value="HIS_KIN"/>
    <property type="match status" value="1"/>
</dbReference>
<dbReference type="InterPro" id="IPR003661">
    <property type="entry name" value="HisK_dim/P_dom"/>
</dbReference>
<keyword evidence="5" id="KW-0902">Two-component regulatory system</keyword>
<evidence type="ECO:0000313" key="9">
    <source>
        <dbReference type="Proteomes" id="UP000029738"/>
    </source>
</evidence>
<proteinExistence type="predicted"/>
<evidence type="ECO:0000256" key="3">
    <source>
        <dbReference type="ARBA" id="ARBA00022553"/>
    </source>
</evidence>
<dbReference type="InterPro" id="IPR036097">
    <property type="entry name" value="HisK_dim/P_sf"/>
</dbReference>
<evidence type="ECO:0000256" key="5">
    <source>
        <dbReference type="ARBA" id="ARBA00023012"/>
    </source>
</evidence>
<sequence>MLCHNAIAMLFGWRDPHTTVPAAYALGIFYTVLICLIADVGIFLYERSLQREFELRQRLRIFLHAVSHDLRNPVIGMVMTLKTFGQSEQQTIQIPQELLKQMIESGERQVALINSLLEAHETEVHGIVLHYQSVNLHELVQSVIGDFQPFIQQANATVTATIPTHLPPVNADALHLRRVYENLLLNALRYNRPGVKLTLDAVCENVKNQIRCTVRDDGVGMTQQQCDKPGTACAKGDRSQLSLHYYELYQQPW</sequence>
<dbReference type="RefSeq" id="WP_137986188.1">
    <property type="nucleotide sequence ID" value="NZ_JHEG04000001.1"/>
</dbReference>
<organism evidence="8 9">
    <name type="scientific">Tolypothrix bouteillei VB521301</name>
    <dbReference type="NCBI Taxonomy" id="1479485"/>
    <lineage>
        <taxon>Bacteria</taxon>
        <taxon>Bacillati</taxon>
        <taxon>Cyanobacteriota</taxon>
        <taxon>Cyanophyceae</taxon>
        <taxon>Nostocales</taxon>
        <taxon>Tolypothrichaceae</taxon>
        <taxon>Tolypothrix</taxon>
    </lineage>
</organism>
<accession>A0A8S9TEB7</accession>
<evidence type="ECO:0000256" key="2">
    <source>
        <dbReference type="ARBA" id="ARBA00012438"/>
    </source>
</evidence>
<dbReference type="Gene3D" id="1.10.287.130">
    <property type="match status" value="1"/>
</dbReference>
<feature type="transmembrane region" description="Helical" evidence="6">
    <location>
        <begin position="22"/>
        <end position="45"/>
    </location>
</feature>
<keyword evidence="3" id="KW-0597">Phosphoprotein</keyword>
<dbReference type="CDD" id="cd00082">
    <property type="entry name" value="HisKA"/>
    <property type="match status" value="1"/>
</dbReference>
<evidence type="ECO:0000313" key="8">
    <source>
        <dbReference type="EMBL" id="KAF3890675.1"/>
    </source>
</evidence>
<evidence type="ECO:0000256" key="1">
    <source>
        <dbReference type="ARBA" id="ARBA00000085"/>
    </source>
</evidence>
<keyword evidence="6" id="KW-1133">Transmembrane helix</keyword>
<evidence type="ECO:0000256" key="6">
    <source>
        <dbReference type="SAM" id="Phobius"/>
    </source>
</evidence>
<protein>
    <recommendedName>
        <fullName evidence="2">histidine kinase</fullName>
        <ecNumber evidence="2">2.7.13.3</ecNumber>
    </recommendedName>
</protein>
<keyword evidence="9" id="KW-1185">Reference proteome</keyword>
<dbReference type="SUPFAM" id="SSF55874">
    <property type="entry name" value="ATPase domain of HSP90 chaperone/DNA topoisomerase II/histidine kinase"/>
    <property type="match status" value="1"/>
</dbReference>
<gene>
    <name evidence="8" type="ORF">DA73_0400038470</name>
</gene>
<dbReference type="SUPFAM" id="SSF47384">
    <property type="entry name" value="Homodimeric domain of signal transducing histidine kinase"/>
    <property type="match status" value="1"/>
</dbReference>
<dbReference type="OrthoDB" id="8477705at2"/>
<comment type="caution">
    <text evidence="8">The sequence shown here is derived from an EMBL/GenBank/DDBJ whole genome shotgun (WGS) entry which is preliminary data.</text>
</comment>
<dbReference type="EMBL" id="JHEG04000001">
    <property type="protein sequence ID" value="KAF3890675.1"/>
    <property type="molecule type" value="Genomic_DNA"/>
</dbReference>
<dbReference type="Pfam" id="PF00512">
    <property type="entry name" value="HisKA"/>
    <property type="match status" value="1"/>
</dbReference>
<dbReference type="GO" id="GO:0000155">
    <property type="term" value="F:phosphorelay sensor kinase activity"/>
    <property type="evidence" value="ECO:0007669"/>
    <property type="project" value="InterPro"/>
</dbReference>
<feature type="domain" description="Histidine kinase" evidence="7">
    <location>
        <begin position="65"/>
        <end position="231"/>
    </location>
</feature>
<dbReference type="Gene3D" id="3.30.565.10">
    <property type="entry name" value="Histidine kinase-like ATPase, C-terminal domain"/>
    <property type="match status" value="1"/>
</dbReference>
<dbReference type="InterPro" id="IPR003594">
    <property type="entry name" value="HATPase_dom"/>
</dbReference>
<dbReference type="AlphaFoldDB" id="A0A8S9TEB7"/>
<dbReference type="Proteomes" id="UP000029738">
    <property type="component" value="Unassembled WGS sequence"/>
</dbReference>
<name>A0A8S9TEB7_9CYAN</name>
<comment type="catalytic activity">
    <reaction evidence="1">
        <text>ATP + protein L-histidine = ADP + protein N-phospho-L-histidine.</text>
        <dbReference type="EC" id="2.7.13.3"/>
    </reaction>
</comment>
<dbReference type="PANTHER" id="PTHR43547:SF2">
    <property type="entry name" value="HYBRID SIGNAL TRANSDUCTION HISTIDINE KINASE C"/>
    <property type="match status" value="1"/>
</dbReference>
<keyword evidence="4 8" id="KW-0808">Transferase</keyword>